<dbReference type="FunFam" id="3.40.50.720:FF:000121">
    <property type="entry name" value="Prostaglandin reductase 2"/>
    <property type="match status" value="1"/>
</dbReference>
<dbReference type="GeneID" id="37272500"/>
<evidence type="ECO:0000259" key="2">
    <source>
        <dbReference type="SMART" id="SM00829"/>
    </source>
</evidence>
<feature type="domain" description="Enoyl reductase (ER)" evidence="2">
    <location>
        <begin position="21"/>
        <end position="340"/>
    </location>
</feature>
<dbReference type="Gene3D" id="3.90.180.10">
    <property type="entry name" value="Medium-chain alcohol dehydrogenases, catalytic domain"/>
    <property type="match status" value="1"/>
</dbReference>
<name>A0A316ZH13_9BASI</name>
<dbReference type="GO" id="GO:0016628">
    <property type="term" value="F:oxidoreductase activity, acting on the CH-CH group of donors, NAD or NADP as acceptor"/>
    <property type="evidence" value="ECO:0007669"/>
    <property type="project" value="InterPro"/>
</dbReference>
<dbReference type="Gene3D" id="3.40.50.720">
    <property type="entry name" value="NAD(P)-binding Rossmann-like Domain"/>
    <property type="match status" value="1"/>
</dbReference>
<evidence type="ECO:0000256" key="1">
    <source>
        <dbReference type="ARBA" id="ARBA00023002"/>
    </source>
</evidence>
<dbReference type="AlphaFoldDB" id="A0A316ZH13"/>
<dbReference type="RefSeq" id="XP_025600603.1">
    <property type="nucleotide sequence ID" value="XM_025744956.1"/>
</dbReference>
<proteinExistence type="predicted"/>
<dbReference type="PANTHER" id="PTHR43205:SF42">
    <property type="entry name" value="ALCOHOL DEHYDROGENASE, ZINC-CONTAINING (AFU_ORTHOLOGUE AFUA_7G04530)"/>
    <property type="match status" value="1"/>
</dbReference>
<dbReference type="EMBL" id="KZ819285">
    <property type="protein sequence ID" value="PWO00325.1"/>
    <property type="molecule type" value="Genomic_DNA"/>
</dbReference>
<reference evidence="3 4" key="1">
    <citation type="journal article" date="2018" name="Mol. Biol. Evol.">
        <title>Broad Genomic Sampling Reveals a Smut Pathogenic Ancestry of the Fungal Clade Ustilaginomycotina.</title>
        <authorList>
            <person name="Kijpornyongpan T."/>
            <person name="Mondo S.J."/>
            <person name="Barry K."/>
            <person name="Sandor L."/>
            <person name="Lee J."/>
            <person name="Lipzen A."/>
            <person name="Pangilinan J."/>
            <person name="LaButti K."/>
            <person name="Hainaut M."/>
            <person name="Henrissat B."/>
            <person name="Grigoriev I.V."/>
            <person name="Spatafora J.W."/>
            <person name="Aime M.C."/>
        </authorList>
    </citation>
    <scope>NUCLEOTIDE SEQUENCE [LARGE SCALE GENOMIC DNA]</scope>
    <source>
        <strain evidence="3 4">MCA 4186</strain>
    </source>
</reference>
<dbReference type="SUPFAM" id="SSF51735">
    <property type="entry name" value="NAD(P)-binding Rossmann-fold domains"/>
    <property type="match status" value="1"/>
</dbReference>
<dbReference type="Pfam" id="PF00107">
    <property type="entry name" value="ADH_zinc_N"/>
    <property type="match status" value="1"/>
</dbReference>
<accession>A0A316ZH13</accession>
<organism evidence="3 4">
    <name type="scientific">Tilletiopsis washingtonensis</name>
    <dbReference type="NCBI Taxonomy" id="58919"/>
    <lineage>
        <taxon>Eukaryota</taxon>
        <taxon>Fungi</taxon>
        <taxon>Dikarya</taxon>
        <taxon>Basidiomycota</taxon>
        <taxon>Ustilaginomycotina</taxon>
        <taxon>Exobasidiomycetes</taxon>
        <taxon>Entylomatales</taxon>
        <taxon>Entylomatales incertae sedis</taxon>
        <taxon>Tilletiopsis</taxon>
    </lineage>
</organism>
<keyword evidence="1" id="KW-0560">Oxidoreductase</keyword>
<evidence type="ECO:0000313" key="4">
    <source>
        <dbReference type="Proteomes" id="UP000245946"/>
    </source>
</evidence>
<dbReference type="InterPro" id="IPR036291">
    <property type="entry name" value="NAD(P)-bd_dom_sf"/>
</dbReference>
<dbReference type="STRING" id="58919.A0A316ZH13"/>
<keyword evidence="4" id="KW-1185">Reference proteome</keyword>
<dbReference type="InterPro" id="IPR041694">
    <property type="entry name" value="ADH_N_2"/>
</dbReference>
<dbReference type="Pfam" id="PF16884">
    <property type="entry name" value="ADH_N_2"/>
    <property type="match status" value="1"/>
</dbReference>
<dbReference type="SMART" id="SM00829">
    <property type="entry name" value="PKS_ER"/>
    <property type="match status" value="1"/>
</dbReference>
<dbReference type="InterPro" id="IPR045010">
    <property type="entry name" value="MDR_fam"/>
</dbReference>
<dbReference type="Proteomes" id="UP000245946">
    <property type="component" value="Unassembled WGS sequence"/>
</dbReference>
<dbReference type="PANTHER" id="PTHR43205">
    <property type="entry name" value="PROSTAGLANDIN REDUCTASE"/>
    <property type="match status" value="1"/>
</dbReference>
<gene>
    <name evidence="3" type="ORF">FA09DRAFT_358424</name>
</gene>
<dbReference type="CDD" id="cd05288">
    <property type="entry name" value="PGDH"/>
    <property type="match status" value="1"/>
</dbReference>
<sequence length="342" mass="36668">MSLPTSTKAWVLTQYCTGPLSESENFALREFPIPELKDGEVLVKVQTIGLEPAMRPSYSLEKSYREPTPLNTPLWAFGVGEVVASKSDKLKTGAIAYGLFSMSQYHVAGPETPFLMPVDPKIGKQVLSLFAPPGLAAHVGLFEIGELKKGDTVLVSGAAGATGSIVIQIAKRVGAKKIIGIASKRKLDAVLADGADEAVAYDDDDFEEKLKKATGEDVNLYFENVGGKVLDAALGCMAAYGRIAVCGMISQYDSIGGDRNSFEGIKNIRYILTRRIKMQGYICSQVNDEAVPKAIKDLGAWAHDGSVKAAIYTHPDKGVEHCIKAFQGLLTGANTGKMTVDF</sequence>
<dbReference type="OrthoDB" id="809632at2759"/>
<dbReference type="InterPro" id="IPR020843">
    <property type="entry name" value="ER"/>
</dbReference>
<evidence type="ECO:0000313" key="3">
    <source>
        <dbReference type="EMBL" id="PWO00325.1"/>
    </source>
</evidence>
<dbReference type="InterPro" id="IPR013149">
    <property type="entry name" value="ADH-like_C"/>
</dbReference>
<dbReference type="InterPro" id="IPR011032">
    <property type="entry name" value="GroES-like_sf"/>
</dbReference>
<protein>
    <submittedName>
        <fullName evidence="3">NAD(P)-binding protein</fullName>
    </submittedName>
</protein>
<dbReference type="SUPFAM" id="SSF50129">
    <property type="entry name" value="GroES-like"/>
    <property type="match status" value="1"/>
</dbReference>